<dbReference type="InterPro" id="IPR014729">
    <property type="entry name" value="Rossmann-like_a/b/a_fold"/>
</dbReference>
<dbReference type="KEGG" id="nva:G3M78_09910"/>
<dbReference type="Proteomes" id="UP000594464">
    <property type="component" value="Chromosome"/>
</dbReference>
<dbReference type="CDD" id="cd06259">
    <property type="entry name" value="YdcF-like"/>
    <property type="match status" value="1"/>
</dbReference>
<dbReference type="AlphaFoldDB" id="A0A7T0G3R3"/>
<dbReference type="EMBL" id="CP048620">
    <property type="protein sequence ID" value="QPJ65690.1"/>
    <property type="molecule type" value="Genomic_DNA"/>
</dbReference>
<organism evidence="2 3">
    <name type="scientific">Candidatus Nitrohelix vancouverensis</name>
    <dbReference type="NCBI Taxonomy" id="2705534"/>
    <lineage>
        <taxon>Bacteria</taxon>
        <taxon>Pseudomonadati</taxon>
        <taxon>Nitrospinota/Tectimicrobiota group</taxon>
        <taxon>Nitrospinota</taxon>
        <taxon>Nitrospinia</taxon>
        <taxon>Nitrospinales</taxon>
        <taxon>Nitrospinaceae</taxon>
        <taxon>Candidatus Nitrohelix</taxon>
    </lineage>
</organism>
<dbReference type="Gene3D" id="3.40.50.620">
    <property type="entry name" value="HUPs"/>
    <property type="match status" value="1"/>
</dbReference>
<gene>
    <name evidence="2" type="ORF">G3M78_09910</name>
</gene>
<evidence type="ECO:0000313" key="3">
    <source>
        <dbReference type="Proteomes" id="UP000594464"/>
    </source>
</evidence>
<dbReference type="InterPro" id="IPR003848">
    <property type="entry name" value="DUF218"/>
</dbReference>
<reference evidence="3" key="1">
    <citation type="submission" date="2020-02" db="EMBL/GenBank/DDBJ databases">
        <title>Genomic and physiological characterization of two novel Nitrospinaceae genera.</title>
        <authorList>
            <person name="Mueller A.J."/>
            <person name="Jung M.-Y."/>
            <person name="Strachan C.R."/>
            <person name="Herbold C.W."/>
            <person name="Kirkegaard R.H."/>
            <person name="Daims H."/>
        </authorList>
    </citation>
    <scope>NUCLEOTIDE SEQUENCE [LARGE SCALE GENOMIC DNA]</scope>
</reference>
<name>A0A7T0G3R3_9BACT</name>
<proteinExistence type="predicted"/>
<feature type="domain" description="DUF218" evidence="1">
    <location>
        <begin position="53"/>
        <end position="193"/>
    </location>
</feature>
<accession>A0A7T0G3R3</accession>
<evidence type="ECO:0000313" key="2">
    <source>
        <dbReference type="EMBL" id="QPJ65690.1"/>
    </source>
</evidence>
<protein>
    <submittedName>
        <fullName evidence="2">YdcF family protein</fullName>
    </submittedName>
</protein>
<sequence>MKWRRFFMVFSVLLALYAGLTLTHRSWLPFFAKFLSVEERVSPVDLVVSATATYSRFRYALDLIQQNPNAKLLLLGDTRVKLTLVNRTKLELAEAEALEEGIAPERLRASHSTSTRHDAQLARQWALENGWASAVVISDAYNMRRVRMVFESVFADTEIILGYQSPDSADTRAVFDSWWRNPTRFSYVVSEWIKFPINSVLLAKGSE</sequence>
<evidence type="ECO:0000259" key="1">
    <source>
        <dbReference type="Pfam" id="PF02698"/>
    </source>
</evidence>
<dbReference type="Pfam" id="PF02698">
    <property type="entry name" value="DUF218"/>
    <property type="match status" value="1"/>
</dbReference>